<comment type="similarity">
    <text evidence="1">Belongs to the carotenoid oxygenase family.</text>
</comment>
<keyword evidence="2 5" id="KW-0479">Metal-binding</keyword>
<dbReference type="GO" id="GO:0016121">
    <property type="term" value="P:carotene catabolic process"/>
    <property type="evidence" value="ECO:0007669"/>
    <property type="project" value="TreeGrafter"/>
</dbReference>
<dbReference type="RefSeq" id="WP_086742149.1">
    <property type="nucleotide sequence ID" value="NZ_MWPV01000001.1"/>
</dbReference>
<comment type="cofactor">
    <cofactor evidence="5">
        <name>Fe(2+)</name>
        <dbReference type="ChEBI" id="CHEBI:29033"/>
    </cofactor>
    <text evidence="5">Binds 1 Fe(2+) ion per subunit.</text>
</comment>
<dbReference type="GO" id="GO:0010436">
    <property type="term" value="F:carotenoid dioxygenase activity"/>
    <property type="evidence" value="ECO:0007669"/>
    <property type="project" value="TreeGrafter"/>
</dbReference>
<reference evidence="6 7" key="1">
    <citation type="submission" date="2017-02" db="EMBL/GenBank/DDBJ databases">
        <title>Pseudoalteromonas ulvae TC14 Genome.</title>
        <authorList>
            <person name="Molmeret M."/>
        </authorList>
    </citation>
    <scope>NUCLEOTIDE SEQUENCE [LARGE SCALE GENOMIC DNA]</scope>
    <source>
        <strain evidence="6">TC14</strain>
    </source>
</reference>
<sequence length="499" mass="56244">MQRREFLQKSFQYCSVAALASQCPSLFAEPSQQDKFSMALQNDPRLLGWQGLKDDIKPHFSSWSGQLPQELEGRTLFRNGPGRQERGGERYTHWFDGDGFINQFSLSKEGVTHQGKFTQTAKYTEETQAGRFLYHGAGSKVANPKGIKGPQSINTANTSLLPIQGELWAMWEAGTPYRVAQSDLATKGPVAFGADLQGVPFSAHPHHDADRSIWNFGDVSFGEQAAMVLYHLSAQGAVKRYKLVALPHHSYIHDFTVTDKYLIFYLPPMLRREGVTYMERFKWQASLGSRLLIIDKNDLSVVTTLELEAGFSFHFGNSWQVGNELVINLCWYPDAAIMTDVMANIQTGQHAKSYQAAKAYQVRVDLTRNRTRTVVMDHHLEFVQFDKRFVSEPSRYQFGITIENAKNNAEFDSIARIDTDTGLRDHFSFGQHASVEEPLFIAKAGHSQEGEGYLIHTWLDFKQAKTGLAVFDAKKISHGPLAMTQLPYYLPLGFHGAFV</sequence>
<keyword evidence="4 5" id="KW-0408">Iron</keyword>
<dbReference type="InterPro" id="IPR004294">
    <property type="entry name" value="Carotenoid_Oase"/>
</dbReference>
<name>A0A244CT16_PSEDV</name>
<evidence type="ECO:0000313" key="6">
    <source>
        <dbReference type="EMBL" id="OUL58770.1"/>
    </source>
</evidence>
<organism evidence="6 7">
    <name type="scientific">Pseudoalteromonas ulvae</name>
    <dbReference type="NCBI Taxonomy" id="107327"/>
    <lineage>
        <taxon>Bacteria</taxon>
        <taxon>Pseudomonadati</taxon>
        <taxon>Pseudomonadota</taxon>
        <taxon>Gammaproteobacteria</taxon>
        <taxon>Alteromonadales</taxon>
        <taxon>Pseudoalteromonadaceae</taxon>
        <taxon>Pseudoalteromonas</taxon>
    </lineage>
</organism>
<evidence type="ECO:0000256" key="4">
    <source>
        <dbReference type="ARBA" id="ARBA00023004"/>
    </source>
</evidence>
<accession>A0A244CT16</accession>
<evidence type="ECO:0000256" key="2">
    <source>
        <dbReference type="ARBA" id="ARBA00022723"/>
    </source>
</evidence>
<dbReference type="PANTHER" id="PTHR10543">
    <property type="entry name" value="BETA-CAROTENE DIOXYGENASE"/>
    <property type="match status" value="1"/>
</dbReference>
<feature type="binding site" evidence="5">
    <location>
        <position position="204"/>
    </location>
    <ligand>
        <name>Fe cation</name>
        <dbReference type="ChEBI" id="CHEBI:24875"/>
        <note>catalytic</note>
    </ligand>
</feature>
<feature type="binding site" evidence="5">
    <location>
        <position position="495"/>
    </location>
    <ligand>
        <name>Fe cation</name>
        <dbReference type="ChEBI" id="CHEBI:24875"/>
        <note>catalytic</note>
    </ligand>
</feature>
<feature type="binding site" evidence="5">
    <location>
        <position position="253"/>
    </location>
    <ligand>
        <name>Fe cation</name>
        <dbReference type="ChEBI" id="CHEBI:24875"/>
        <note>catalytic</note>
    </ligand>
</feature>
<proteinExistence type="inferred from homology"/>
<dbReference type="GO" id="GO:0046872">
    <property type="term" value="F:metal ion binding"/>
    <property type="evidence" value="ECO:0007669"/>
    <property type="project" value="UniProtKB-KW"/>
</dbReference>
<evidence type="ECO:0000256" key="1">
    <source>
        <dbReference type="ARBA" id="ARBA00006787"/>
    </source>
</evidence>
<feature type="binding site" evidence="5">
    <location>
        <position position="314"/>
    </location>
    <ligand>
        <name>Fe cation</name>
        <dbReference type="ChEBI" id="CHEBI:24875"/>
        <note>catalytic</note>
    </ligand>
</feature>
<evidence type="ECO:0000313" key="7">
    <source>
        <dbReference type="Proteomes" id="UP000194841"/>
    </source>
</evidence>
<gene>
    <name evidence="6" type="ORF">B1199_00325</name>
</gene>
<dbReference type="Pfam" id="PF03055">
    <property type="entry name" value="RPE65"/>
    <property type="match status" value="1"/>
</dbReference>
<protein>
    <submittedName>
        <fullName evidence="6">Uncharacterized protein</fullName>
    </submittedName>
</protein>
<dbReference type="OrthoDB" id="6636843at2"/>
<evidence type="ECO:0000256" key="3">
    <source>
        <dbReference type="ARBA" id="ARBA00023002"/>
    </source>
</evidence>
<dbReference type="AlphaFoldDB" id="A0A244CT16"/>
<dbReference type="PANTHER" id="PTHR10543:SF89">
    <property type="entry name" value="CAROTENOID 9,10(9',10')-CLEAVAGE DIOXYGENASE 1"/>
    <property type="match status" value="1"/>
</dbReference>
<dbReference type="Proteomes" id="UP000194841">
    <property type="component" value="Unassembled WGS sequence"/>
</dbReference>
<evidence type="ECO:0000256" key="5">
    <source>
        <dbReference type="PIRSR" id="PIRSR604294-1"/>
    </source>
</evidence>
<dbReference type="EMBL" id="MWPV01000001">
    <property type="protein sequence ID" value="OUL58770.1"/>
    <property type="molecule type" value="Genomic_DNA"/>
</dbReference>
<keyword evidence="7" id="KW-1185">Reference proteome</keyword>
<keyword evidence="3" id="KW-0560">Oxidoreductase</keyword>
<comment type="caution">
    <text evidence="6">The sequence shown here is derived from an EMBL/GenBank/DDBJ whole genome shotgun (WGS) entry which is preliminary data.</text>
</comment>